<protein>
    <submittedName>
        <fullName evidence="1">HK97 gp10 family phage protein</fullName>
    </submittedName>
</protein>
<dbReference type="RefSeq" id="WP_226937676.1">
    <property type="nucleotide sequence ID" value="NZ_JACDXX010000035.1"/>
</dbReference>
<organism evidence="1 2">
    <name type="scientific">Pseudogemmobacter faecipullorum</name>
    <dbReference type="NCBI Taxonomy" id="2755041"/>
    <lineage>
        <taxon>Bacteria</taxon>
        <taxon>Pseudomonadati</taxon>
        <taxon>Pseudomonadota</taxon>
        <taxon>Alphaproteobacteria</taxon>
        <taxon>Rhodobacterales</taxon>
        <taxon>Paracoccaceae</taxon>
        <taxon>Pseudogemmobacter</taxon>
    </lineage>
</organism>
<keyword evidence="2" id="KW-1185">Reference proteome</keyword>
<accession>A0ABS8CS72</accession>
<proteinExistence type="predicted"/>
<name>A0ABS8CS72_9RHOB</name>
<dbReference type="Pfam" id="PF04883">
    <property type="entry name" value="HK97-gp10_like"/>
    <property type="match status" value="1"/>
</dbReference>
<evidence type="ECO:0000313" key="2">
    <source>
        <dbReference type="Proteomes" id="UP001198571"/>
    </source>
</evidence>
<sequence length="159" mass="17520">MARGTTIIGLTKLDRKLKRLPKVAKELIRQKMAEAANQVVSMMKSLVPVLQEPDRRRQAGALRDSIGWTWGQPPRGSMVIATLRGAGVGGDLTITIYAGSRDKSQGSADAFYARWVEFGTSKMKAQPYFYVSWRANRRNVRRKITTAVRAAAKQVAAGG</sequence>
<gene>
    <name evidence="1" type="ORF">H0485_19960</name>
</gene>
<evidence type="ECO:0000313" key="1">
    <source>
        <dbReference type="EMBL" id="MCB5412251.1"/>
    </source>
</evidence>
<dbReference type="InterPro" id="IPR010064">
    <property type="entry name" value="HK97-gp10_tail"/>
</dbReference>
<comment type="caution">
    <text evidence="1">The sequence shown here is derived from an EMBL/GenBank/DDBJ whole genome shotgun (WGS) entry which is preliminary data.</text>
</comment>
<dbReference type="NCBIfam" id="TIGR01725">
    <property type="entry name" value="phge_HK97_gp10"/>
    <property type="match status" value="1"/>
</dbReference>
<dbReference type="EMBL" id="JACDXX010000035">
    <property type="protein sequence ID" value="MCB5412251.1"/>
    <property type="molecule type" value="Genomic_DNA"/>
</dbReference>
<reference evidence="1 2" key="1">
    <citation type="submission" date="2020-07" db="EMBL/GenBank/DDBJ databases">
        <title>Pseudogemmobacter sp. nov., isolated from poultry manure in Taiwan.</title>
        <authorList>
            <person name="Lin S.-Y."/>
            <person name="Tang Y.-S."/>
            <person name="Young C.-C."/>
        </authorList>
    </citation>
    <scope>NUCLEOTIDE SEQUENCE [LARGE SCALE GENOMIC DNA]</scope>
    <source>
        <strain evidence="1 2">CC-YST710</strain>
    </source>
</reference>
<dbReference type="Proteomes" id="UP001198571">
    <property type="component" value="Unassembled WGS sequence"/>
</dbReference>